<gene>
    <name evidence="1" type="ORF">CFN78_09885</name>
</gene>
<evidence type="ECO:0000313" key="2">
    <source>
        <dbReference type="Proteomes" id="UP000242444"/>
    </source>
</evidence>
<dbReference type="InParanoid" id="A0A263D556"/>
<evidence type="ECO:0008006" key="3">
    <source>
        <dbReference type="Google" id="ProtNLM"/>
    </source>
</evidence>
<sequence length="116" mass="13783">MSAVSEFQLRQIERWCDTRVPERVRDQVRVECRRRGRSVTVVERRPLGSLASSSADEQEWAEQRIAQLRLDDTDRWTLYWGDSKDRWHRVAEVAAAETPVPLLDEIDRDRHAYFWG</sequence>
<proteinExistence type="predicted"/>
<dbReference type="OrthoDB" id="4210561at2"/>
<dbReference type="RefSeq" id="WP_094862383.1">
    <property type="nucleotide sequence ID" value="NZ_NKYE01000005.1"/>
</dbReference>
<dbReference type="EMBL" id="NKYE01000005">
    <property type="protein sequence ID" value="OZM73178.1"/>
    <property type="molecule type" value="Genomic_DNA"/>
</dbReference>
<dbReference type="Proteomes" id="UP000242444">
    <property type="component" value="Unassembled WGS sequence"/>
</dbReference>
<keyword evidence="2" id="KW-1185">Reference proteome</keyword>
<name>A0A263D556_9PSEU</name>
<organism evidence="1 2">
    <name type="scientific">Amycolatopsis antarctica</name>
    <dbReference type="NCBI Taxonomy" id="1854586"/>
    <lineage>
        <taxon>Bacteria</taxon>
        <taxon>Bacillati</taxon>
        <taxon>Actinomycetota</taxon>
        <taxon>Actinomycetes</taxon>
        <taxon>Pseudonocardiales</taxon>
        <taxon>Pseudonocardiaceae</taxon>
        <taxon>Amycolatopsis</taxon>
    </lineage>
</organism>
<comment type="caution">
    <text evidence="1">The sequence shown here is derived from an EMBL/GenBank/DDBJ whole genome shotgun (WGS) entry which is preliminary data.</text>
</comment>
<accession>A0A263D556</accession>
<protein>
    <recommendedName>
        <fullName evidence="3">DUF3024 domain-containing protein</fullName>
    </recommendedName>
</protein>
<dbReference type="Pfam" id="PF11225">
    <property type="entry name" value="DUF3024"/>
    <property type="match status" value="1"/>
</dbReference>
<evidence type="ECO:0000313" key="1">
    <source>
        <dbReference type="EMBL" id="OZM73178.1"/>
    </source>
</evidence>
<reference evidence="1 2" key="1">
    <citation type="submission" date="2017-07" db="EMBL/GenBank/DDBJ databases">
        <title>Amycolatopsis antarcticus sp. nov., isolated from the surface of an Antarcticus brown macroalga.</title>
        <authorList>
            <person name="Wang J."/>
            <person name="Leiva S."/>
            <person name="Huang J."/>
            <person name="Huang Y."/>
        </authorList>
    </citation>
    <scope>NUCLEOTIDE SEQUENCE [LARGE SCALE GENOMIC DNA]</scope>
    <source>
        <strain evidence="1 2">AU-G6</strain>
    </source>
</reference>
<dbReference type="InterPro" id="IPR021388">
    <property type="entry name" value="DUF3024"/>
</dbReference>
<dbReference type="AlphaFoldDB" id="A0A263D556"/>